<dbReference type="Proteomes" id="UP001175000">
    <property type="component" value="Unassembled WGS sequence"/>
</dbReference>
<protein>
    <submittedName>
        <fullName evidence="2">Uncharacterized protein</fullName>
    </submittedName>
</protein>
<dbReference type="AlphaFoldDB" id="A0AA40CBX3"/>
<reference evidence="2" key="1">
    <citation type="submission" date="2023-06" db="EMBL/GenBank/DDBJ databases">
        <title>Genome-scale phylogeny and comparative genomics of the fungal order Sordariales.</title>
        <authorList>
            <consortium name="Lawrence Berkeley National Laboratory"/>
            <person name="Hensen N."/>
            <person name="Bonometti L."/>
            <person name="Westerberg I."/>
            <person name="Brannstrom I.O."/>
            <person name="Guillou S."/>
            <person name="Cros-Aarteil S."/>
            <person name="Calhoun S."/>
            <person name="Haridas S."/>
            <person name="Kuo A."/>
            <person name="Mondo S."/>
            <person name="Pangilinan J."/>
            <person name="Riley R."/>
            <person name="Labutti K."/>
            <person name="Andreopoulos B."/>
            <person name="Lipzen A."/>
            <person name="Chen C."/>
            <person name="Yanf M."/>
            <person name="Daum C."/>
            <person name="Ng V."/>
            <person name="Clum A."/>
            <person name="Steindorff A."/>
            <person name="Ohm R."/>
            <person name="Martin F."/>
            <person name="Silar P."/>
            <person name="Natvig D."/>
            <person name="Lalanne C."/>
            <person name="Gautier V."/>
            <person name="Ament-Velasquez S.L."/>
            <person name="Kruys A."/>
            <person name="Hutchinson M.I."/>
            <person name="Powell A.J."/>
            <person name="Barry K."/>
            <person name="Miller A.N."/>
            <person name="Grigoriev I.V."/>
            <person name="Debuchy R."/>
            <person name="Gladieux P."/>
            <person name="Thoren M.H."/>
            <person name="Johannesson H."/>
        </authorList>
    </citation>
    <scope>NUCLEOTIDE SEQUENCE</scope>
    <source>
        <strain evidence="2">CBS 606.72</strain>
    </source>
</reference>
<keyword evidence="3" id="KW-1185">Reference proteome</keyword>
<feature type="compositionally biased region" description="Polar residues" evidence="1">
    <location>
        <begin position="52"/>
        <end position="74"/>
    </location>
</feature>
<sequence>MMTSRTRIVDMTIEVPYPIGRVSWVYGETDNNIRLFLESFDESDPSHHHCSTSKPSSNYSTTATYPPSFSSRSQPPAAATVTALASYLGGSENPYSDDDDSSTQTTDTEPNRDGFDIDLASIITPHSSINSDAMALAQDDHNESNSVVRSDDLEIGGMGGWLPPQFDRPTEEPQNAPEMEMAGIRDNTQASSIQDILSIVERSRDGMYVERLQRVAQS</sequence>
<name>A0AA40CBX3_9PEZI</name>
<proteinExistence type="predicted"/>
<gene>
    <name evidence="2" type="ORF">B0T14DRAFT_41332</name>
</gene>
<evidence type="ECO:0000313" key="2">
    <source>
        <dbReference type="EMBL" id="KAK0632722.1"/>
    </source>
</evidence>
<organism evidence="2 3">
    <name type="scientific">Immersiella caudata</name>
    <dbReference type="NCBI Taxonomy" id="314043"/>
    <lineage>
        <taxon>Eukaryota</taxon>
        <taxon>Fungi</taxon>
        <taxon>Dikarya</taxon>
        <taxon>Ascomycota</taxon>
        <taxon>Pezizomycotina</taxon>
        <taxon>Sordariomycetes</taxon>
        <taxon>Sordariomycetidae</taxon>
        <taxon>Sordariales</taxon>
        <taxon>Lasiosphaeriaceae</taxon>
        <taxon>Immersiella</taxon>
    </lineage>
</organism>
<dbReference type="EMBL" id="JAULSU010000001">
    <property type="protein sequence ID" value="KAK0632722.1"/>
    <property type="molecule type" value="Genomic_DNA"/>
</dbReference>
<comment type="caution">
    <text evidence="2">The sequence shown here is derived from an EMBL/GenBank/DDBJ whole genome shotgun (WGS) entry which is preliminary data.</text>
</comment>
<accession>A0AA40CBX3</accession>
<feature type="region of interest" description="Disordered" evidence="1">
    <location>
        <begin position="42"/>
        <end position="115"/>
    </location>
</feature>
<evidence type="ECO:0000313" key="3">
    <source>
        <dbReference type="Proteomes" id="UP001175000"/>
    </source>
</evidence>
<evidence type="ECO:0000256" key="1">
    <source>
        <dbReference type="SAM" id="MobiDB-lite"/>
    </source>
</evidence>